<dbReference type="Proteomes" id="UP000629603">
    <property type="component" value="Segment"/>
</dbReference>
<evidence type="ECO:0000313" key="1">
    <source>
        <dbReference type="EMBL" id="QIG71361.1"/>
    </source>
</evidence>
<organism evidence="1 2">
    <name type="scientific">Rhizobium phage RHph_TM30</name>
    <dbReference type="NCBI Taxonomy" id="2509764"/>
    <lineage>
        <taxon>Viruses</taxon>
        <taxon>Duplodnaviria</taxon>
        <taxon>Heunggongvirae</taxon>
        <taxon>Uroviricota</taxon>
        <taxon>Caudoviricetes</taxon>
        <taxon>Kleczkowskaviridae</taxon>
        <taxon>Cuauhnahuacvirus</taxon>
        <taxon>Cuauhnahuacvirus TM30</taxon>
    </lineage>
</organism>
<reference evidence="1 2" key="1">
    <citation type="submission" date="2020-01" db="EMBL/GenBank/DDBJ databases">
        <title>Patterns of diversity and host range of bacteriophage communities associated with bean-nodulatin bacteria.</title>
        <authorList>
            <person name="Vann Cauwenberghe J."/>
            <person name="Santamaria R.I."/>
            <person name="Bustos P."/>
            <person name="Juarez S."/>
            <person name="Gonzalez V."/>
        </authorList>
    </citation>
    <scope>NUCLEOTIDE SEQUENCE [LARGE SCALE GENOMIC DNA]</scope>
</reference>
<keyword evidence="2" id="KW-1185">Reference proteome</keyword>
<accession>A0A7S5UWE9</accession>
<proteinExistence type="predicted"/>
<evidence type="ECO:0000313" key="2">
    <source>
        <dbReference type="Proteomes" id="UP000629603"/>
    </source>
</evidence>
<protein>
    <submittedName>
        <fullName evidence="1">Uncharacterized protein</fullName>
    </submittedName>
</protein>
<dbReference type="EMBL" id="MN988521">
    <property type="protein sequence ID" value="QIG71361.1"/>
    <property type="molecule type" value="Genomic_DNA"/>
</dbReference>
<gene>
    <name evidence="1" type="ORF">EVB93_254</name>
</gene>
<name>A0A7S5UWE9_9CAUD</name>
<sequence length="62" mass="6913">MNPFIKVETVDCNCDKIMYLVQISDGQEVHEVQIESPDLIPVLGRGIELLNAARRAESNAKT</sequence>